<sequence length="561" mass="63366">MSTGYILGINGWFDRSHDASACIVKNGKVLAMAEEERFIRKKHAYDKTPVNSVLWCLYHLGLTLDDIEKVAVGWDYKKLYWLAKINEPRLDNLADVFFPKKYFEYNKTPRIYLVPHHLAHAASTFFLSGFSESSILIIDGQGENVSTTFAIGSGKSIKILWSLPVEYSLGYFYEAVSDFIGFRLNEAGKTMGLAPYGNSVKYNLPQIKITNNGFDIDLEIEKNNSSFDQQQAIISAWQNSFKKILGCSKNRIDFVFRNIYGDITKSISLNQEYKNFAASAQFTLESILQHCVKVLIKKTSIRNLCLAGGVALNCSANTKIKNINGIDKLFIPPFANDAGVSVGAALYVGGKREKKQFESAFVGPTFTNKEIELILKKLKINYQKFKNIEEVTARLIHRGKIVSWFQGQMEVGPRALGNRSILANPTLLDMHKKVNEAKNRELWRPLAPSILDEKGESYMNGYFYSPFMLHTFQVKDSVKRKVPAIVHIDGSTRPQSVRKNINPGFYKLIKFYEKLSGIPLILNTSFNGAKEPIVCTPLDAISSFYTNSTDYLVLSNYLIKK</sequence>
<feature type="domain" description="Carbamoyltransferase" evidence="2">
    <location>
        <begin position="6"/>
        <end position="346"/>
    </location>
</feature>
<evidence type="ECO:0000256" key="1">
    <source>
        <dbReference type="ARBA" id="ARBA00006129"/>
    </source>
</evidence>
<dbReference type="CDD" id="cd24098">
    <property type="entry name" value="ASKHA_NBD_TobZ_N"/>
    <property type="match status" value="1"/>
</dbReference>
<proteinExistence type="inferred from homology"/>
<dbReference type="PANTHER" id="PTHR34847">
    <property type="entry name" value="NODULATION PROTEIN U"/>
    <property type="match status" value="1"/>
</dbReference>
<dbReference type="AlphaFoldDB" id="A0A0G0HXJ3"/>
<evidence type="ECO:0000313" key="4">
    <source>
        <dbReference type="EMBL" id="KKQ47858.1"/>
    </source>
</evidence>
<dbReference type="PATRIC" id="fig|1618592.3.peg.695"/>
<name>A0A0G0HXJ3_9BACT</name>
<dbReference type="InterPro" id="IPR003696">
    <property type="entry name" value="Carbtransf_dom"/>
</dbReference>
<dbReference type="InterPro" id="IPR043129">
    <property type="entry name" value="ATPase_NBD"/>
</dbReference>
<dbReference type="InterPro" id="IPR031730">
    <property type="entry name" value="Carbam_trans_C"/>
</dbReference>
<dbReference type="PANTHER" id="PTHR34847:SF1">
    <property type="entry name" value="NODULATION PROTEIN U"/>
    <property type="match status" value="1"/>
</dbReference>
<keyword evidence="4" id="KW-0808">Transferase</keyword>
<comment type="similarity">
    <text evidence="1">Belongs to the NodU/CmcH family.</text>
</comment>
<dbReference type="Gene3D" id="3.90.870.20">
    <property type="entry name" value="Carbamoyltransferase, C-terminal domain"/>
    <property type="match status" value="1"/>
</dbReference>
<protein>
    <submittedName>
        <fullName evidence="4">Carbamoyl transferase</fullName>
    </submittedName>
</protein>
<feature type="domain" description="Carbamoyltransferase C-terminal" evidence="3">
    <location>
        <begin position="393"/>
        <end position="561"/>
    </location>
</feature>
<dbReference type="InterPro" id="IPR038152">
    <property type="entry name" value="Carbam_trans_C_sf"/>
</dbReference>
<evidence type="ECO:0000313" key="5">
    <source>
        <dbReference type="Proteomes" id="UP000034366"/>
    </source>
</evidence>
<dbReference type="Proteomes" id="UP000034366">
    <property type="component" value="Unassembled WGS sequence"/>
</dbReference>
<organism evidence="4 5">
    <name type="scientific">Candidatus Woesebacteria bacterium GW2011_GWD1_38_10</name>
    <dbReference type="NCBI Taxonomy" id="1618592"/>
    <lineage>
        <taxon>Bacteria</taxon>
        <taxon>Candidatus Woeseibacteriota</taxon>
    </lineage>
</organism>
<dbReference type="GO" id="GO:0016740">
    <property type="term" value="F:transferase activity"/>
    <property type="evidence" value="ECO:0007669"/>
    <property type="project" value="UniProtKB-KW"/>
</dbReference>
<accession>A0A0G0HXJ3</accession>
<reference evidence="4 5" key="1">
    <citation type="journal article" date="2015" name="Nature">
        <title>rRNA introns, odd ribosomes, and small enigmatic genomes across a large radiation of phyla.</title>
        <authorList>
            <person name="Brown C.T."/>
            <person name="Hug L.A."/>
            <person name="Thomas B.C."/>
            <person name="Sharon I."/>
            <person name="Castelle C.J."/>
            <person name="Singh A."/>
            <person name="Wilkins M.J."/>
            <person name="Williams K.H."/>
            <person name="Banfield J.F."/>
        </authorList>
    </citation>
    <scope>NUCLEOTIDE SEQUENCE [LARGE SCALE GENOMIC DNA]</scope>
</reference>
<dbReference type="InterPro" id="IPR051338">
    <property type="entry name" value="NodU/CmcH_Carbamoyltrnsfr"/>
</dbReference>
<dbReference type="Gene3D" id="3.30.420.40">
    <property type="match status" value="2"/>
</dbReference>
<comment type="caution">
    <text evidence="4">The sequence shown here is derived from an EMBL/GenBank/DDBJ whole genome shotgun (WGS) entry which is preliminary data.</text>
</comment>
<dbReference type="Pfam" id="PF02543">
    <property type="entry name" value="Carbam_trans_N"/>
    <property type="match status" value="1"/>
</dbReference>
<evidence type="ECO:0000259" key="3">
    <source>
        <dbReference type="Pfam" id="PF16861"/>
    </source>
</evidence>
<gene>
    <name evidence="4" type="ORF">US67_C0045G0004</name>
</gene>
<dbReference type="EMBL" id="LBTW01000045">
    <property type="protein sequence ID" value="KKQ47858.1"/>
    <property type="molecule type" value="Genomic_DNA"/>
</dbReference>
<evidence type="ECO:0000259" key="2">
    <source>
        <dbReference type="Pfam" id="PF02543"/>
    </source>
</evidence>
<dbReference type="Pfam" id="PF16861">
    <property type="entry name" value="Carbam_trans_C"/>
    <property type="match status" value="1"/>
</dbReference>
<dbReference type="SUPFAM" id="SSF53067">
    <property type="entry name" value="Actin-like ATPase domain"/>
    <property type="match status" value="1"/>
</dbReference>